<protein>
    <submittedName>
        <fullName evidence="6">Uncharacterized protein</fullName>
    </submittedName>
</protein>
<dbReference type="PANTHER" id="PTHR45984">
    <property type="entry name" value="RNA (RNA) POLYMERASE II ASSOCIATED PROTEIN HOMOLOG"/>
    <property type="match status" value="1"/>
</dbReference>
<gene>
    <name evidence="6" type="ORF">PCAL00307_LOCUS21015</name>
    <name evidence="7" type="ORF">PECAL_4P18360</name>
</gene>
<dbReference type="GO" id="GO:0031072">
    <property type="term" value="F:heat shock protein binding"/>
    <property type="evidence" value="ECO:0007669"/>
    <property type="project" value="TreeGrafter"/>
</dbReference>
<dbReference type="InterPro" id="IPR051982">
    <property type="entry name" value="CiliaryAsmbly_MitoImport"/>
</dbReference>
<dbReference type="EMBL" id="CAKKNE010000004">
    <property type="protein sequence ID" value="CAH0374547.1"/>
    <property type="molecule type" value="Genomic_DNA"/>
</dbReference>
<comment type="subcellular location">
    <subcellularLocation>
        <location evidence="1">Cytoplasm</location>
    </subcellularLocation>
</comment>
<dbReference type="Gene3D" id="1.25.40.10">
    <property type="entry name" value="Tetratricopeptide repeat domain"/>
    <property type="match status" value="1"/>
</dbReference>
<dbReference type="InterPro" id="IPR011990">
    <property type="entry name" value="TPR-like_helical_dom_sf"/>
</dbReference>
<dbReference type="AlphaFoldDB" id="A0A7S4ED77"/>
<dbReference type="GO" id="GO:0005739">
    <property type="term" value="C:mitochondrion"/>
    <property type="evidence" value="ECO:0007669"/>
    <property type="project" value="TreeGrafter"/>
</dbReference>
<reference evidence="6" key="1">
    <citation type="submission" date="2021-01" db="EMBL/GenBank/DDBJ databases">
        <authorList>
            <person name="Corre E."/>
            <person name="Pelletier E."/>
            <person name="Niang G."/>
            <person name="Scheremetjew M."/>
            <person name="Finn R."/>
            <person name="Kale V."/>
            <person name="Holt S."/>
            <person name="Cochrane G."/>
            <person name="Meng A."/>
            <person name="Brown T."/>
            <person name="Cohen L."/>
        </authorList>
    </citation>
    <scope>NUCLEOTIDE SEQUENCE</scope>
    <source>
        <strain evidence="6">CCMP1756</strain>
    </source>
</reference>
<evidence type="ECO:0000256" key="2">
    <source>
        <dbReference type="ARBA" id="ARBA00022490"/>
    </source>
</evidence>
<reference evidence="7" key="2">
    <citation type="submission" date="2021-11" db="EMBL/GenBank/DDBJ databases">
        <authorList>
            <consortium name="Genoscope - CEA"/>
            <person name="William W."/>
        </authorList>
    </citation>
    <scope>NUCLEOTIDE SEQUENCE</scope>
</reference>
<feature type="compositionally biased region" description="Acidic residues" evidence="5">
    <location>
        <begin position="18"/>
        <end position="28"/>
    </location>
</feature>
<dbReference type="Proteomes" id="UP000789595">
    <property type="component" value="Unassembled WGS sequence"/>
</dbReference>
<dbReference type="GO" id="GO:0006626">
    <property type="term" value="P:protein targeting to mitochondrion"/>
    <property type="evidence" value="ECO:0007669"/>
    <property type="project" value="TreeGrafter"/>
</dbReference>
<feature type="region of interest" description="Disordered" evidence="5">
    <location>
        <begin position="1"/>
        <end position="33"/>
    </location>
</feature>
<evidence type="ECO:0000256" key="5">
    <source>
        <dbReference type="SAM" id="MobiDB-lite"/>
    </source>
</evidence>
<keyword evidence="8" id="KW-1185">Reference proteome</keyword>
<keyword evidence="3" id="KW-0677">Repeat</keyword>
<evidence type="ECO:0000313" key="6">
    <source>
        <dbReference type="EMBL" id="CAE0705566.1"/>
    </source>
</evidence>
<keyword evidence="4" id="KW-0802">TPR repeat</keyword>
<dbReference type="PANTHER" id="PTHR45984:SF1">
    <property type="entry name" value="SPAG1 AXONEMAL DYNEIN ASSEMBLY FACTOR"/>
    <property type="match status" value="1"/>
</dbReference>
<evidence type="ECO:0000256" key="3">
    <source>
        <dbReference type="ARBA" id="ARBA00022737"/>
    </source>
</evidence>
<evidence type="ECO:0000256" key="4">
    <source>
        <dbReference type="ARBA" id="ARBA00022803"/>
    </source>
</evidence>
<evidence type="ECO:0000313" key="8">
    <source>
        <dbReference type="Proteomes" id="UP000789595"/>
    </source>
</evidence>
<dbReference type="SUPFAM" id="SSF48452">
    <property type="entry name" value="TPR-like"/>
    <property type="match status" value="1"/>
</dbReference>
<organism evidence="6">
    <name type="scientific">Pelagomonas calceolata</name>
    <dbReference type="NCBI Taxonomy" id="35677"/>
    <lineage>
        <taxon>Eukaryota</taxon>
        <taxon>Sar</taxon>
        <taxon>Stramenopiles</taxon>
        <taxon>Ochrophyta</taxon>
        <taxon>Pelagophyceae</taxon>
        <taxon>Pelagomonadales</taxon>
        <taxon>Pelagomonadaceae</taxon>
        <taxon>Pelagomonas</taxon>
    </lineage>
</organism>
<accession>A0A7S4ED77</accession>
<dbReference type="InterPro" id="IPR019734">
    <property type="entry name" value="TPR_rpt"/>
</dbReference>
<proteinExistence type="predicted"/>
<keyword evidence="2" id="KW-0963">Cytoplasm</keyword>
<name>A0A7S4ED77_9STRA</name>
<dbReference type="SMART" id="SM00028">
    <property type="entry name" value="TPR"/>
    <property type="match status" value="2"/>
</dbReference>
<sequence length="236" mass="25484">MANDEPASAPMPPPPPPEVEDVPTDDDSAPTATSLERRATAAFRKGRFSRAHDLYTAALELEGGSAEDAAAKWLALGNRAACLLRLERPREAEADCREALKQRAPANLLALCAVACMRQPGEAHLMAAFACCVEALYVEPQNAAARRVLADVRKAPGGRLLRPEDAARERLEQRMLRRGESGRIGYALAYFDALERLAPEDAVAHLRVQSCWRSALTGRIPEPIQAVPTGAPASLD</sequence>
<evidence type="ECO:0000313" key="7">
    <source>
        <dbReference type="EMBL" id="CAH0374547.1"/>
    </source>
</evidence>
<dbReference type="EMBL" id="HBIW01024386">
    <property type="protein sequence ID" value="CAE0705566.1"/>
    <property type="molecule type" value="Transcribed_RNA"/>
</dbReference>
<evidence type="ECO:0000256" key="1">
    <source>
        <dbReference type="ARBA" id="ARBA00004496"/>
    </source>
</evidence>
<dbReference type="GO" id="GO:0005829">
    <property type="term" value="C:cytosol"/>
    <property type="evidence" value="ECO:0007669"/>
    <property type="project" value="TreeGrafter"/>
</dbReference>